<keyword evidence="2 11" id="KW-0678">Repressor</keyword>
<dbReference type="GO" id="GO:0006412">
    <property type="term" value="P:translation"/>
    <property type="evidence" value="ECO:0007669"/>
    <property type="project" value="UniProtKB-UniRule"/>
</dbReference>
<keyword evidence="4 11" id="KW-0699">rRNA-binding</keyword>
<dbReference type="Proteomes" id="UP000190989">
    <property type="component" value="Unassembled WGS sequence"/>
</dbReference>
<evidence type="ECO:0000256" key="9">
    <source>
        <dbReference type="ARBA" id="ARBA00035241"/>
    </source>
</evidence>
<proteinExistence type="inferred from homology"/>
<dbReference type="Gene3D" id="3.30.190.20">
    <property type="match status" value="1"/>
</dbReference>
<comment type="function">
    <text evidence="10 11">Protein L1 is also a translational repressor protein, it controls the translation of the L11 operon by binding to its mRNA.</text>
</comment>
<keyword evidence="3 11" id="KW-0820">tRNA-binding</keyword>
<evidence type="ECO:0000256" key="4">
    <source>
        <dbReference type="ARBA" id="ARBA00022730"/>
    </source>
</evidence>
<dbReference type="NCBIfam" id="TIGR01169">
    <property type="entry name" value="rplA_bact"/>
    <property type="match status" value="1"/>
</dbReference>
<keyword evidence="14" id="KW-1185">Reference proteome</keyword>
<keyword evidence="6 11" id="KW-0694">RNA-binding</keyword>
<dbReference type="FunFam" id="3.40.50.790:FF:000001">
    <property type="entry name" value="50S ribosomal protein L1"/>
    <property type="match status" value="1"/>
</dbReference>
<dbReference type="InterPro" id="IPR028364">
    <property type="entry name" value="Ribosomal_uL1/biogenesis"/>
</dbReference>
<comment type="subunit">
    <text evidence="11">Part of the 50S ribosomal subunit.</text>
</comment>
<gene>
    <name evidence="11" type="primary">rplA</name>
    <name evidence="13" type="ORF">SAMN06295987_101254</name>
</gene>
<dbReference type="SUPFAM" id="SSF56808">
    <property type="entry name" value="Ribosomal protein L1"/>
    <property type="match status" value="1"/>
</dbReference>
<dbReference type="GO" id="GO:0003735">
    <property type="term" value="F:structural constituent of ribosome"/>
    <property type="evidence" value="ECO:0007669"/>
    <property type="project" value="InterPro"/>
</dbReference>
<keyword evidence="7 11" id="KW-0689">Ribosomal protein</keyword>
<comment type="similarity">
    <text evidence="1 11 12">Belongs to the universal ribosomal protein uL1 family.</text>
</comment>
<dbReference type="Gene3D" id="3.40.50.790">
    <property type="match status" value="1"/>
</dbReference>
<evidence type="ECO:0000256" key="8">
    <source>
        <dbReference type="ARBA" id="ARBA00023274"/>
    </source>
</evidence>
<dbReference type="EMBL" id="FVZE01000001">
    <property type="protein sequence ID" value="SLJ86457.1"/>
    <property type="molecule type" value="Genomic_DNA"/>
</dbReference>
<evidence type="ECO:0000256" key="2">
    <source>
        <dbReference type="ARBA" id="ARBA00022491"/>
    </source>
</evidence>
<evidence type="ECO:0000256" key="5">
    <source>
        <dbReference type="ARBA" id="ARBA00022845"/>
    </source>
</evidence>
<dbReference type="InterPro" id="IPR005878">
    <property type="entry name" value="Ribosom_uL1_bac-type"/>
</dbReference>
<evidence type="ECO:0000256" key="3">
    <source>
        <dbReference type="ARBA" id="ARBA00022555"/>
    </source>
</evidence>
<evidence type="ECO:0000313" key="14">
    <source>
        <dbReference type="Proteomes" id="UP000190989"/>
    </source>
</evidence>
<accession>A0A1U6GSF9</accession>
<dbReference type="HAMAP" id="MF_01318_B">
    <property type="entry name" value="Ribosomal_uL1_B"/>
    <property type="match status" value="1"/>
</dbReference>
<dbReference type="GO" id="GO:0019843">
    <property type="term" value="F:rRNA binding"/>
    <property type="evidence" value="ECO:0007669"/>
    <property type="project" value="UniProtKB-UniRule"/>
</dbReference>
<protein>
    <recommendedName>
        <fullName evidence="9 11">Large ribosomal subunit protein uL1</fullName>
    </recommendedName>
</protein>
<dbReference type="InterPro" id="IPR023673">
    <property type="entry name" value="Ribosomal_uL1_CS"/>
</dbReference>
<dbReference type="Pfam" id="PF00687">
    <property type="entry name" value="Ribosomal_L1"/>
    <property type="match status" value="1"/>
</dbReference>
<dbReference type="STRING" id="428990.SAMN06295987_101254"/>
<keyword evidence="5 11" id="KW-0810">Translation regulation</keyword>
<dbReference type="RefSeq" id="WP_079729240.1">
    <property type="nucleotide sequence ID" value="NZ_FVZE01000001.1"/>
</dbReference>
<dbReference type="PANTHER" id="PTHR36427:SF3">
    <property type="entry name" value="LARGE RIBOSOMAL SUBUNIT PROTEIN UL1M"/>
    <property type="match status" value="1"/>
</dbReference>
<evidence type="ECO:0000256" key="1">
    <source>
        <dbReference type="ARBA" id="ARBA00010531"/>
    </source>
</evidence>
<reference evidence="14" key="1">
    <citation type="submission" date="2017-02" db="EMBL/GenBank/DDBJ databases">
        <authorList>
            <person name="Varghese N."/>
            <person name="Submissions S."/>
        </authorList>
    </citation>
    <scope>NUCLEOTIDE SEQUENCE [LARGE SCALE GENOMIC DNA]</scope>
    <source>
        <strain evidence="14">SM117</strain>
    </source>
</reference>
<evidence type="ECO:0000256" key="12">
    <source>
        <dbReference type="RuleBase" id="RU000659"/>
    </source>
</evidence>
<dbReference type="InterPro" id="IPR002143">
    <property type="entry name" value="Ribosomal_uL1"/>
</dbReference>
<organism evidence="13 14">
    <name type="scientific">Novosphingobium mathurense</name>
    <dbReference type="NCBI Taxonomy" id="428990"/>
    <lineage>
        <taxon>Bacteria</taxon>
        <taxon>Pseudomonadati</taxon>
        <taxon>Pseudomonadota</taxon>
        <taxon>Alphaproteobacteria</taxon>
        <taxon>Sphingomonadales</taxon>
        <taxon>Sphingomonadaceae</taxon>
        <taxon>Novosphingobium</taxon>
    </lineage>
</organism>
<dbReference type="InterPro" id="IPR016095">
    <property type="entry name" value="Ribosomal_uL1_3-a/b-sand"/>
</dbReference>
<comment type="function">
    <text evidence="11">Binds directly to 23S rRNA. The L1 stalk is quite mobile in the ribosome, and is involved in E site tRNA release.</text>
</comment>
<sequence length="233" mass="24677">MAKLNKKQKALTEKLGDNQKHFPVGEALTLLRELKTTKFDETVEVAMNLGVDPRHADQMVRGMVSLPAGTGKTVKVAVFAKGDKAEAALAAGADKVGAEDLMEDMQAGNLDYDRVIATPDMMGVVGRLGKLLGPKGLMPNPKLGTVTPNVEQAVKDAKGGQIEFRVEKQGIIHAGIGKMSFSDEDLKTNFNAFVDAIVKAKPSGAKGKYVRKISLSSSMGPGLKIDTTEVAGA</sequence>
<dbReference type="PIRSF" id="PIRSF002155">
    <property type="entry name" value="Ribosomal_L1"/>
    <property type="match status" value="1"/>
</dbReference>
<dbReference type="GO" id="GO:0000049">
    <property type="term" value="F:tRNA binding"/>
    <property type="evidence" value="ECO:0007669"/>
    <property type="project" value="UniProtKB-KW"/>
</dbReference>
<dbReference type="GO" id="GO:0006417">
    <property type="term" value="P:regulation of translation"/>
    <property type="evidence" value="ECO:0007669"/>
    <property type="project" value="UniProtKB-KW"/>
</dbReference>
<keyword evidence="8 11" id="KW-0687">Ribonucleoprotein</keyword>
<dbReference type="CDD" id="cd00403">
    <property type="entry name" value="Ribosomal_L1"/>
    <property type="match status" value="1"/>
</dbReference>
<dbReference type="InterPro" id="IPR023674">
    <property type="entry name" value="Ribosomal_uL1-like"/>
</dbReference>
<evidence type="ECO:0000256" key="6">
    <source>
        <dbReference type="ARBA" id="ARBA00022884"/>
    </source>
</evidence>
<dbReference type="GO" id="GO:0022625">
    <property type="term" value="C:cytosolic large ribosomal subunit"/>
    <property type="evidence" value="ECO:0007669"/>
    <property type="project" value="TreeGrafter"/>
</dbReference>
<evidence type="ECO:0000256" key="11">
    <source>
        <dbReference type="HAMAP-Rule" id="MF_01318"/>
    </source>
</evidence>
<dbReference type="PROSITE" id="PS01199">
    <property type="entry name" value="RIBOSOMAL_L1"/>
    <property type="match status" value="1"/>
</dbReference>
<dbReference type="PANTHER" id="PTHR36427">
    <property type="entry name" value="54S RIBOSOMAL PROTEIN L1, MITOCHONDRIAL"/>
    <property type="match status" value="1"/>
</dbReference>
<name>A0A1U6GSF9_9SPHN</name>
<evidence type="ECO:0000256" key="10">
    <source>
        <dbReference type="ARBA" id="ARBA00059110"/>
    </source>
</evidence>
<dbReference type="AlphaFoldDB" id="A0A1U6GSF9"/>
<evidence type="ECO:0000313" key="13">
    <source>
        <dbReference type="EMBL" id="SLJ86457.1"/>
    </source>
</evidence>
<evidence type="ECO:0000256" key="7">
    <source>
        <dbReference type="ARBA" id="ARBA00022980"/>
    </source>
</evidence>